<dbReference type="AlphaFoldDB" id="A0A1F6VRC8"/>
<feature type="transmembrane region" description="Helical" evidence="1">
    <location>
        <begin position="94"/>
        <end position="116"/>
    </location>
</feature>
<protein>
    <recommendedName>
        <fullName evidence="4">Small-conductance mechanosensitive ion channel</fullName>
    </recommendedName>
</protein>
<dbReference type="Proteomes" id="UP000179686">
    <property type="component" value="Unassembled WGS sequence"/>
</dbReference>
<feature type="transmembrane region" description="Helical" evidence="1">
    <location>
        <begin position="164"/>
        <end position="186"/>
    </location>
</feature>
<evidence type="ECO:0000313" key="3">
    <source>
        <dbReference type="Proteomes" id="UP000179686"/>
    </source>
</evidence>
<dbReference type="Pfam" id="PF05552">
    <property type="entry name" value="MS_channel_1st_1"/>
    <property type="match status" value="2"/>
</dbReference>
<feature type="transmembrane region" description="Helical" evidence="1">
    <location>
        <begin position="6"/>
        <end position="34"/>
    </location>
</feature>
<dbReference type="InterPro" id="IPR008910">
    <property type="entry name" value="MSC_TM_helix"/>
</dbReference>
<accession>A0A1F6VRC8</accession>
<evidence type="ECO:0000313" key="2">
    <source>
        <dbReference type="EMBL" id="OGI72241.1"/>
    </source>
</evidence>
<gene>
    <name evidence="2" type="ORF">A3J61_02005</name>
</gene>
<name>A0A1F6VRC8_9BACT</name>
<dbReference type="EMBL" id="MFUC01000009">
    <property type="protein sequence ID" value="OGI72241.1"/>
    <property type="molecule type" value="Genomic_DNA"/>
</dbReference>
<dbReference type="Gene3D" id="1.10.287.1260">
    <property type="match status" value="2"/>
</dbReference>
<keyword evidence="1" id="KW-1133">Transmembrane helix</keyword>
<organism evidence="2 3">
    <name type="scientific">Candidatus Nomurabacteria bacterium RIFCSPHIGHO2_02_FULL_38_15</name>
    <dbReference type="NCBI Taxonomy" id="1801752"/>
    <lineage>
        <taxon>Bacteria</taxon>
        <taxon>Candidatus Nomuraibacteriota</taxon>
    </lineage>
</organism>
<reference evidence="2 3" key="1">
    <citation type="journal article" date="2016" name="Nat. Commun.">
        <title>Thousands of microbial genomes shed light on interconnected biogeochemical processes in an aquifer system.</title>
        <authorList>
            <person name="Anantharaman K."/>
            <person name="Brown C.T."/>
            <person name="Hug L.A."/>
            <person name="Sharon I."/>
            <person name="Castelle C.J."/>
            <person name="Probst A.J."/>
            <person name="Thomas B.C."/>
            <person name="Singh A."/>
            <person name="Wilkins M.J."/>
            <person name="Karaoz U."/>
            <person name="Brodie E.L."/>
            <person name="Williams K.H."/>
            <person name="Hubbard S.S."/>
            <person name="Banfield J.F."/>
        </authorList>
    </citation>
    <scope>NUCLEOTIDE SEQUENCE [LARGE SCALE GENOMIC DNA]</scope>
</reference>
<keyword evidence="1" id="KW-0812">Transmembrane</keyword>
<evidence type="ECO:0008006" key="4">
    <source>
        <dbReference type="Google" id="ProtNLM"/>
    </source>
</evidence>
<proteinExistence type="predicted"/>
<keyword evidence="1" id="KW-0472">Membrane</keyword>
<comment type="caution">
    <text evidence="2">The sequence shown here is derived from an EMBL/GenBank/DDBJ whole genome shotgun (WGS) entry which is preliminary data.</text>
</comment>
<feature type="transmembrane region" description="Helical" evidence="1">
    <location>
        <begin position="55"/>
        <end position="82"/>
    </location>
</feature>
<sequence length="204" mass="21814">MFVPKLLLAVILFFIGWWIATIIGKAFAQVIGALKIDHLFRSTGIDKVLERAGTHLSVGGFIGAIVKWFIIIVFLMTSLQIVGLTQVNDFLKDIVTSFVPQVLIAALVLVVGSVLAETARRILTGGAKAANVGSANMIGTTAFYAIWVFTLIIALSQLGIAPAFMQILFTGIVFMLALAGGLSFGLGGKETASRTLDRVSNNMR</sequence>
<evidence type="ECO:0000256" key="1">
    <source>
        <dbReference type="SAM" id="Phobius"/>
    </source>
</evidence>
<feature type="transmembrane region" description="Helical" evidence="1">
    <location>
        <begin position="137"/>
        <end position="158"/>
    </location>
</feature>
<dbReference type="STRING" id="1801752.A3J61_02005"/>